<dbReference type="Proteomes" id="UP000823631">
    <property type="component" value="Unassembled WGS sequence"/>
</dbReference>
<reference evidence="3" key="1">
    <citation type="submission" date="2020-10" db="EMBL/GenBank/DDBJ databases">
        <authorList>
            <person name="Gilroy R."/>
        </authorList>
    </citation>
    <scope>NUCLEOTIDE SEQUENCE</scope>
    <source>
        <strain evidence="3">17213</strain>
    </source>
</reference>
<evidence type="ECO:0000256" key="1">
    <source>
        <dbReference type="SAM" id="Coils"/>
    </source>
</evidence>
<dbReference type="Gene3D" id="1.20.1280.80">
    <property type="match status" value="1"/>
</dbReference>
<gene>
    <name evidence="3" type="ORF">IAB19_08040</name>
</gene>
<sequence>MAVDAVGSTQNFVPSDSLQAAQGAAVGSLDGMGVVCDDDPLASLQDSAEELTFARDNSRQTKLADRKQKSARALMEENLKRLQQVQQSVMQTENAEKHNLLNKLKEQNKVSAEEILKALSGFKSHCSSDYAFLLNAAEQELDPDFKALLEQAASQLFTEHEADIKAAANSLTALEGQDFAPALALSQTYSELAASRHEPADLLSYIEKQYGKENISSGIDAMFKALAADLAASSPSHETGLLNDLASSLGKTKTLHTSLRQTENFVDRLQRVHHFPIKDLKAGALLEDCLKLSTARFVTAPQVHQLYNKNVVLKDPEQEVLAAQELFSLLRTLPLELFDNLEARNRLVDGTQKLVDDLIDKEDAWIEAGGGE</sequence>
<evidence type="ECO:0000259" key="2">
    <source>
        <dbReference type="Pfam" id="PF09059"/>
    </source>
</evidence>
<evidence type="ECO:0000313" key="3">
    <source>
        <dbReference type="EMBL" id="MBO8416312.1"/>
    </source>
</evidence>
<dbReference type="EMBL" id="JADINH010000169">
    <property type="protein sequence ID" value="MBO8416312.1"/>
    <property type="molecule type" value="Genomic_DNA"/>
</dbReference>
<reference evidence="3" key="2">
    <citation type="journal article" date="2021" name="PeerJ">
        <title>Extensive microbial diversity within the chicken gut microbiome revealed by metagenomics and culture.</title>
        <authorList>
            <person name="Gilroy R."/>
            <person name="Ravi A."/>
            <person name="Getino M."/>
            <person name="Pursley I."/>
            <person name="Horton D.L."/>
            <person name="Alikhan N.F."/>
            <person name="Baker D."/>
            <person name="Gharbi K."/>
            <person name="Hall N."/>
            <person name="Watson M."/>
            <person name="Adriaenssens E.M."/>
            <person name="Foster-Nyarko E."/>
            <person name="Jarju S."/>
            <person name="Secka A."/>
            <person name="Antonio M."/>
            <person name="Oren A."/>
            <person name="Chaudhuri R.R."/>
            <person name="La Ragione R."/>
            <person name="Hildebrand F."/>
            <person name="Pallen M.J."/>
        </authorList>
    </citation>
    <scope>NUCLEOTIDE SEQUENCE</scope>
    <source>
        <strain evidence="3">17213</strain>
    </source>
</reference>
<dbReference type="InterPro" id="IPR013351">
    <property type="entry name" value="T3SS_TyeA-rel"/>
</dbReference>
<comment type="caution">
    <text evidence="3">The sequence shown here is derived from an EMBL/GenBank/DDBJ whole genome shotgun (WGS) entry which is preliminary data.</text>
</comment>
<protein>
    <submittedName>
        <fullName evidence="3">TyeA family type III secretion system gatekeeper subunit</fullName>
    </submittedName>
</protein>
<accession>A0A9D9DCA6</accession>
<dbReference type="InterPro" id="IPR015144">
    <property type="entry name" value="T3SS_TyeA"/>
</dbReference>
<dbReference type="InterPro" id="IPR038347">
    <property type="entry name" value="TyeA_sf"/>
</dbReference>
<keyword evidence="1" id="KW-0175">Coiled coil</keyword>
<proteinExistence type="predicted"/>
<organism evidence="3 4">
    <name type="scientific">Candidatus Avisuccinivibrio stercorigallinarum</name>
    <dbReference type="NCBI Taxonomy" id="2840704"/>
    <lineage>
        <taxon>Bacteria</taxon>
        <taxon>Pseudomonadati</taxon>
        <taxon>Pseudomonadota</taxon>
        <taxon>Gammaproteobacteria</taxon>
        <taxon>Aeromonadales</taxon>
        <taxon>Succinivibrionaceae</taxon>
        <taxon>Succinivibrionaceae incertae sedis</taxon>
        <taxon>Candidatus Avisuccinivibrio</taxon>
    </lineage>
</organism>
<dbReference type="SUPFAM" id="SSF140591">
    <property type="entry name" value="Type III secretion system domain"/>
    <property type="match status" value="2"/>
</dbReference>
<feature type="domain" description="Type III secretion system effector delivery regulator TyeA" evidence="2">
    <location>
        <begin position="284"/>
        <end position="363"/>
    </location>
</feature>
<feature type="coiled-coil region" evidence="1">
    <location>
        <begin position="75"/>
        <end position="110"/>
    </location>
</feature>
<dbReference type="AlphaFoldDB" id="A0A9D9DCA6"/>
<name>A0A9D9DCA6_9GAMM</name>
<dbReference type="NCBIfam" id="TIGR02511">
    <property type="entry name" value="type_III_tyeA"/>
    <property type="match status" value="1"/>
</dbReference>
<evidence type="ECO:0000313" key="4">
    <source>
        <dbReference type="Proteomes" id="UP000823631"/>
    </source>
</evidence>
<dbReference type="Pfam" id="PF09059">
    <property type="entry name" value="TyeA"/>
    <property type="match status" value="1"/>
</dbReference>